<dbReference type="Proteomes" id="UP000036367">
    <property type="component" value="Unassembled WGS sequence"/>
</dbReference>
<dbReference type="STRING" id="595434.RISK_001942"/>
<comment type="caution">
    <text evidence="2">The sequence shown here is derived from an EMBL/GenBank/DDBJ whole genome shotgun (WGS) entry which is preliminary data.</text>
</comment>
<dbReference type="PATRIC" id="fig|595434.4.peg.1862"/>
<sequence>MAIAGSATPYHGFIVAAIIVVLAFRTGWSFTHLPEQGRMLSADFAHLFGFPPGLASAIVSR</sequence>
<dbReference type="AlphaFoldDB" id="A0A0J1BHS0"/>
<keyword evidence="3" id="KW-1185">Reference proteome</keyword>
<evidence type="ECO:0000256" key="1">
    <source>
        <dbReference type="SAM" id="Phobius"/>
    </source>
</evidence>
<keyword evidence="1" id="KW-1133">Transmembrane helix</keyword>
<protein>
    <recommendedName>
        <fullName evidence="4">Transmembrane protein</fullName>
    </recommendedName>
</protein>
<gene>
    <name evidence="2" type="ORF">RISK_001942</name>
</gene>
<evidence type="ECO:0000313" key="3">
    <source>
        <dbReference type="Proteomes" id="UP000036367"/>
    </source>
</evidence>
<evidence type="ECO:0008006" key="4">
    <source>
        <dbReference type="Google" id="ProtNLM"/>
    </source>
</evidence>
<keyword evidence="1" id="KW-0472">Membrane</keyword>
<name>A0A0J1BHS0_RHOIS</name>
<organism evidence="2 3">
    <name type="scientific">Rhodopirellula islandica</name>
    <dbReference type="NCBI Taxonomy" id="595434"/>
    <lineage>
        <taxon>Bacteria</taxon>
        <taxon>Pseudomonadati</taxon>
        <taxon>Planctomycetota</taxon>
        <taxon>Planctomycetia</taxon>
        <taxon>Pirellulales</taxon>
        <taxon>Pirellulaceae</taxon>
        <taxon>Rhodopirellula</taxon>
    </lineage>
</organism>
<feature type="transmembrane region" description="Helical" evidence="1">
    <location>
        <begin position="12"/>
        <end position="31"/>
    </location>
</feature>
<dbReference type="EMBL" id="LECT01000016">
    <property type="protein sequence ID" value="KLU06091.1"/>
    <property type="molecule type" value="Genomic_DNA"/>
</dbReference>
<reference evidence="2" key="1">
    <citation type="submission" date="2015-05" db="EMBL/GenBank/DDBJ databases">
        <title>Permanent draft genome of Rhodopirellula islandicus K833.</title>
        <authorList>
            <person name="Kizina J."/>
            <person name="Richter M."/>
            <person name="Glockner F.O."/>
            <person name="Harder J."/>
        </authorList>
    </citation>
    <scope>NUCLEOTIDE SEQUENCE [LARGE SCALE GENOMIC DNA]</scope>
    <source>
        <strain evidence="2">K833</strain>
    </source>
</reference>
<keyword evidence="1" id="KW-0812">Transmembrane</keyword>
<evidence type="ECO:0000313" key="2">
    <source>
        <dbReference type="EMBL" id="KLU06091.1"/>
    </source>
</evidence>
<proteinExistence type="predicted"/>
<accession>A0A0J1BHS0</accession>